<accession>A0A7X4H5U0</accession>
<comment type="similarity">
    <text evidence="1 4 7">Belongs to the tRNA pseudouridine synthase TruA family.</text>
</comment>
<dbReference type="GO" id="GO:0003723">
    <property type="term" value="F:RNA binding"/>
    <property type="evidence" value="ECO:0007669"/>
    <property type="project" value="InterPro"/>
</dbReference>
<comment type="caution">
    <text evidence="4">Lacks conserved residue(s) required for the propagation of feature annotation.</text>
</comment>
<evidence type="ECO:0000256" key="6">
    <source>
        <dbReference type="PIRSR" id="PIRSR001430-2"/>
    </source>
</evidence>
<evidence type="ECO:0000313" key="10">
    <source>
        <dbReference type="EMBL" id="MYN38839.1"/>
    </source>
</evidence>
<dbReference type="InterPro" id="IPR001406">
    <property type="entry name" value="PsdUridine_synth_TruA"/>
</dbReference>
<dbReference type="PANTHER" id="PTHR11142">
    <property type="entry name" value="PSEUDOURIDYLATE SYNTHASE"/>
    <property type="match status" value="1"/>
</dbReference>
<dbReference type="EC" id="5.4.99.12" evidence="4"/>
<evidence type="ECO:0000256" key="3">
    <source>
        <dbReference type="ARBA" id="ARBA00023235"/>
    </source>
</evidence>
<dbReference type="Proteomes" id="UP000466332">
    <property type="component" value="Unassembled WGS sequence"/>
</dbReference>
<dbReference type="InterPro" id="IPR020095">
    <property type="entry name" value="PsdUridine_synth_TruA_C"/>
</dbReference>
<dbReference type="GO" id="GO:0160147">
    <property type="term" value="F:tRNA pseudouridine(38-40) synthase activity"/>
    <property type="evidence" value="ECO:0007669"/>
    <property type="project" value="UniProtKB-EC"/>
</dbReference>
<gene>
    <name evidence="4 9" type="primary">truA</name>
    <name evidence="10" type="ORF">GTP55_05570</name>
    <name evidence="9" type="ORF">GTP56_27510</name>
</gene>
<comment type="subunit">
    <text evidence="4">Homodimer.</text>
</comment>
<dbReference type="HAMAP" id="MF_00171">
    <property type="entry name" value="TruA"/>
    <property type="match status" value="1"/>
</dbReference>
<evidence type="ECO:0000256" key="7">
    <source>
        <dbReference type="RuleBase" id="RU003792"/>
    </source>
</evidence>
<evidence type="ECO:0000256" key="1">
    <source>
        <dbReference type="ARBA" id="ARBA00009375"/>
    </source>
</evidence>
<evidence type="ECO:0000313" key="11">
    <source>
        <dbReference type="Proteomes" id="UP000466332"/>
    </source>
</evidence>
<organism evidence="9 12">
    <name type="scientific">Duganella margarita</name>
    <dbReference type="NCBI Taxonomy" id="2692170"/>
    <lineage>
        <taxon>Bacteria</taxon>
        <taxon>Pseudomonadati</taxon>
        <taxon>Pseudomonadota</taxon>
        <taxon>Betaproteobacteria</taxon>
        <taxon>Burkholderiales</taxon>
        <taxon>Oxalobacteraceae</taxon>
        <taxon>Telluria group</taxon>
        <taxon>Duganella</taxon>
    </lineage>
</organism>
<dbReference type="SUPFAM" id="SSF55120">
    <property type="entry name" value="Pseudouridine synthase"/>
    <property type="match status" value="1"/>
</dbReference>
<keyword evidence="2 4" id="KW-0819">tRNA processing</keyword>
<comment type="catalytic activity">
    <reaction evidence="4 7">
        <text>uridine(38/39/40) in tRNA = pseudouridine(38/39/40) in tRNA</text>
        <dbReference type="Rhea" id="RHEA:22376"/>
        <dbReference type="Rhea" id="RHEA-COMP:10085"/>
        <dbReference type="Rhea" id="RHEA-COMP:10087"/>
        <dbReference type="ChEBI" id="CHEBI:65314"/>
        <dbReference type="ChEBI" id="CHEBI:65315"/>
        <dbReference type="EC" id="5.4.99.12"/>
    </reaction>
</comment>
<dbReference type="EMBL" id="WWCR01000053">
    <property type="protein sequence ID" value="MYM75918.1"/>
    <property type="molecule type" value="Genomic_DNA"/>
</dbReference>
<dbReference type="PIRSF" id="PIRSF001430">
    <property type="entry name" value="tRNA_psdUrid_synth"/>
    <property type="match status" value="1"/>
</dbReference>
<sequence>MKRIAIGLQYDGQAWQGYQKQVHGLTVQDKLEHALLEFTKAPLATTCAGRTDAGVHASEQVVHFDTDLDRVPYAWLRGINAFLPPSIAVRWVKELEGDPGVLDFFHARFSAQARTYHYVLYNNPTRSPLLVGRAGFYHRPLDVERMQAAVAPLLGWHDFSTFRAAQCQAKSPVKLMHDIQIRRHGELIVFTLKANAFLHHMVRNLVGSLVYIGQGREEVSWLGELLESKNRGLAAPTFMPDGLYLAKIDYDEKWALPQEATSALPWF</sequence>
<evidence type="ECO:0000313" key="9">
    <source>
        <dbReference type="EMBL" id="MYM75918.1"/>
    </source>
</evidence>
<evidence type="ECO:0000256" key="4">
    <source>
        <dbReference type="HAMAP-Rule" id="MF_00171"/>
    </source>
</evidence>
<dbReference type="NCBIfam" id="TIGR00071">
    <property type="entry name" value="hisT_truA"/>
    <property type="match status" value="1"/>
</dbReference>
<dbReference type="CDD" id="cd02570">
    <property type="entry name" value="PseudoU_synth_EcTruA"/>
    <property type="match status" value="1"/>
</dbReference>
<evidence type="ECO:0000259" key="8">
    <source>
        <dbReference type="Pfam" id="PF01416"/>
    </source>
</evidence>
<feature type="binding site" evidence="4 6">
    <location>
        <position position="116"/>
    </location>
    <ligand>
        <name>substrate</name>
    </ligand>
</feature>
<keyword evidence="11" id="KW-1185">Reference proteome</keyword>
<dbReference type="EMBL" id="WWCS01000003">
    <property type="protein sequence ID" value="MYN38839.1"/>
    <property type="molecule type" value="Genomic_DNA"/>
</dbReference>
<dbReference type="InterPro" id="IPR020103">
    <property type="entry name" value="PsdUridine_synth_cat_dom_sf"/>
</dbReference>
<reference evidence="11 12" key="1">
    <citation type="submission" date="2019-12" db="EMBL/GenBank/DDBJ databases">
        <title>Novel species isolated from a subtropical stream in China.</title>
        <authorList>
            <person name="Lu H."/>
        </authorList>
    </citation>
    <scope>NUCLEOTIDE SEQUENCE [LARGE SCALE GENOMIC DNA]</scope>
    <source>
        <strain evidence="10 11">FT109W</strain>
        <strain evidence="9 12">FT134W</strain>
    </source>
</reference>
<name>A0A7X4H5U0_9BURK</name>
<dbReference type="RefSeq" id="WP_161043971.1">
    <property type="nucleotide sequence ID" value="NZ_WWCR01000053.1"/>
</dbReference>
<evidence type="ECO:0000256" key="2">
    <source>
        <dbReference type="ARBA" id="ARBA00022694"/>
    </source>
</evidence>
<dbReference type="Gene3D" id="3.30.70.660">
    <property type="entry name" value="Pseudouridine synthase I, catalytic domain, C-terminal subdomain"/>
    <property type="match status" value="1"/>
</dbReference>
<dbReference type="GO" id="GO:0031119">
    <property type="term" value="P:tRNA pseudouridine synthesis"/>
    <property type="evidence" value="ECO:0007669"/>
    <property type="project" value="UniProtKB-UniRule"/>
</dbReference>
<keyword evidence="3 4" id="KW-0413">Isomerase</keyword>
<evidence type="ECO:0000313" key="12">
    <source>
        <dbReference type="Proteomes" id="UP000469734"/>
    </source>
</evidence>
<dbReference type="Proteomes" id="UP000469734">
    <property type="component" value="Unassembled WGS sequence"/>
</dbReference>
<comment type="function">
    <text evidence="4">Formation of pseudouridine at positions 38, 39 and 40 in the anticodon stem and loop of transfer RNAs.</text>
</comment>
<dbReference type="InterPro" id="IPR020097">
    <property type="entry name" value="PsdUridine_synth_TruA_a/b_dom"/>
</dbReference>
<proteinExistence type="inferred from homology"/>
<dbReference type="PANTHER" id="PTHR11142:SF0">
    <property type="entry name" value="TRNA PSEUDOURIDINE SYNTHASE-LIKE 1"/>
    <property type="match status" value="1"/>
</dbReference>
<dbReference type="FunFam" id="3.30.70.580:FF:000001">
    <property type="entry name" value="tRNA pseudouridine synthase A"/>
    <property type="match status" value="1"/>
</dbReference>
<dbReference type="AlphaFoldDB" id="A0A7X4H5U0"/>
<evidence type="ECO:0000256" key="5">
    <source>
        <dbReference type="PIRSR" id="PIRSR001430-1"/>
    </source>
</evidence>
<feature type="domain" description="Pseudouridine synthase I TruA alpha/beta" evidence="8">
    <location>
        <begin position="149"/>
        <end position="251"/>
    </location>
</feature>
<comment type="caution">
    <text evidence="9">The sequence shown here is derived from an EMBL/GenBank/DDBJ whole genome shotgun (WGS) entry which is preliminary data.</text>
</comment>
<dbReference type="InterPro" id="IPR020094">
    <property type="entry name" value="TruA/RsuA/RluB/E/F_N"/>
</dbReference>
<dbReference type="Gene3D" id="3.30.70.580">
    <property type="entry name" value="Pseudouridine synthase I, catalytic domain, N-terminal subdomain"/>
    <property type="match status" value="1"/>
</dbReference>
<protein>
    <recommendedName>
        <fullName evidence="4">tRNA pseudouridine synthase A</fullName>
        <ecNumber evidence="4">5.4.99.12</ecNumber>
    </recommendedName>
    <alternativeName>
        <fullName evidence="4">tRNA pseudouridine(38-40) synthase</fullName>
    </alternativeName>
    <alternativeName>
        <fullName evidence="4">tRNA pseudouridylate synthase I</fullName>
    </alternativeName>
    <alternativeName>
        <fullName evidence="4">tRNA-uridine isomerase I</fullName>
    </alternativeName>
</protein>
<feature type="active site" description="Nucleophile" evidence="4 5">
    <location>
        <position position="52"/>
    </location>
</feature>
<dbReference type="Pfam" id="PF01416">
    <property type="entry name" value="PseudoU_synth_1"/>
    <property type="match status" value="1"/>
</dbReference>